<evidence type="ECO:0000313" key="3">
    <source>
        <dbReference type="Proteomes" id="UP000527355"/>
    </source>
</evidence>
<organism evidence="2 3">
    <name type="scientific">Myotis myotis</name>
    <name type="common">Greater mouse-eared bat</name>
    <name type="synonym">Vespertilio myotis</name>
    <dbReference type="NCBI Taxonomy" id="51298"/>
    <lineage>
        <taxon>Eukaryota</taxon>
        <taxon>Metazoa</taxon>
        <taxon>Chordata</taxon>
        <taxon>Craniata</taxon>
        <taxon>Vertebrata</taxon>
        <taxon>Euteleostomi</taxon>
        <taxon>Mammalia</taxon>
        <taxon>Eutheria</taxon>
        <taxon>Laurasiatheria</taxon>
        <taxon>Chiroptera</taxon>
        <taxon>Yangochiroptera</taxon>
        <taxon>Vespertilionidae</taxon>
        <taxon>Myotis</taxon>
    </lineage>
</organism>
<keyword evidence="3" id="KW-1185">Reference proteome</keyword>
<accession>A0A7J7QW75</accession>
<reference evidence="2 3" key="1">
    <citation type="journal article" date="2020" name="Nature">
        <title>Six reference-quality genomes reveal evolution of bat adaptations.</title>
        <authorList>
            <person name="Jebb D."/>
            <person name="Huang Z."/>
            <person name="Pippel M."/>
            <person name="Hughes G.M."/>
            <person name="Lavrichenko K."/>
            <person name="Devanna P."/>
            <person name="Winkler S."/>
            <person name="Jermiin L.S."/>
            <person name="Skirmuntt E.C."/>
            <person name="Katzourakis A."/>
            <person name="Burkitt-Gray L."/>
            <person name="Ray D.A."/>
            <person name="Sullivan K.A.M."/>
            <person name="Roscito J.G."/>
            <person name="Kirilenko B.M."/>
            <person name="Davalos L.M."/>
            <person name="Corthals A.P."/>
            <person name="Power M.L."/>
            <person name="Jones G."/>
            <person name="Ransome R.D."/>
            <person name="Dechmann D.K.N."/>
            <person name="Locatelli A.G."/>
            <person name="Puechmaille S.J."/>
            <person name="Fedrigo O."/>
            <person name="Jarvis E.D."/>
            <person name="Hiller M."/>
            <person name="Vernes S.C."/>
            <person name="Myers E.W."/>
            <person name="Teeling E.C."/>
        </authorList>
    </citation>
    <scope>NUCLEOTIDE SEQUENCE [LARGE SCALE GENOMIC DNA]</scope>
    <source>
        <strain evidence="2">MMyoMyo1</strain>
        <tissue evidence="2">Flight muscle</tissue>
    </source>
</reference>
<evidence type="ECO:0000313" key="2">
    <source>
        <dbReference type="EMBL" id="KAF6268158.1"/>
    </source>
</evidence>
<name>A0A7J7QW75_MYOMY</name>
<dbReference type="Proteomes" id="UP000527355">
    <property type="component" value="Unassembled WGS sequence"/>
</dbReference>
<gene>
    <name evidence="2" type="ORF">mMyoMyo1_011294</name>
</gene>
<dbReference type="AlphaFoldDB" id="A0A7J7QW75"/>
<feature type="compositionally biased region" description="Polar residues" evidence="1">
    <location>
        <begin position="135"/>
        <end position="148"/>
    </location>
</feature>
<proteinExistence type="predicted"/>
<evidence type="ECO:0000256" key="1">
    <source>
        <dbReference type="SAM" id="MobiDB-lite"/>
    </source>
</evidence>
<protein>
    <submittedName>
        <fullName evidence="2">Uncharacterized protein</fullName>
    </submittedName>
</protein>
<comment type="caution">
    <text evidence="2">The sequence shown here is derived from an EMBL/GenBank/DDBJ whole genome shotgun (WGS) entry which is preliminary data.</text>
</comment>
<dbReference type="EMBL" id="JABWUV010000048">
    <property type="protein sequence ID" value="KAF6268158.1"/>
    <property type="molecule type" value="Genomic_DNA"/>
</dbReference>
<feature type="region of interest" description="Disordered" evidence="1">
    <location>
        <begin position="116"/>
        <end position="164"/>
    </location>
</feature>
<sequence length="164" mass="17907">MLPVNWWPGMTNTACLLCSRGSMAHQTPRKKRAVKDLRRVRGGLDPRTQVQGQHRSCCEVGFAHTVRSGAPSSSQQGGEGLCPGHSQCRLLRLSGKGWPGGGACLTPRLLLRQPSPRREQWGCSSSELAPRAPTPSASIVTSRPGRSSSPRDTRFSHLSQRRRC</sequence>